<evidence type="ECO:0000256" key="1">
    <source>
        <dbReference type="SAM" id="MobiDB-lite"/>
    </source>
</evidence>
<evidence type="ECO:0000313" key="3">
    <source>
        <dbReference type="Proteomes" id="UP000284250"/>
    </source>
</evidence>
<keyword evidence="3" id="KW-1185">Reference proteome</keyword>
<gene>
    <name evidence="2" type="ORF">D0T11_02565</name>
</gene>
<comment type="caution">
    <text evidence="2">The sequence shown here is derived from an EMBL/GenBank/DDBJ whole genome shotgun (WGS) entry which is preliminary data.</text>
</comment>
<protein>
    <submittedName>
        <fullName evidence="2">Uncharacterized protein</fullName>
    </submittedName>
</protein>
<dbReference type="EMBL" id="QYCN01000003">
    <property type="protein sequence ID" value="RIY13336.1"/>
    <property type="molecule type" value="Genomic_DNA"/>
</dbReference>
<name>A0A418R7G5_9BACT</name>
<proteinExistence type="predicted"/>
<dbReference type="AlphaFoldDB" id="A0A418R7G5"/>
<evidence type="ECO:0000313" key="2">
    <source>
        <dbReference type="EMBL" id="RIY13336.1"/>
    </source>
</evidence>
<feature type="region of interest" description="Disordered" evidence="1">
    <location>
        <begin position="17"/>
        <end position="36"/>
    </location>
</feature>
<organism evidence="2 3">
    <name type="scientific">Hymenobacter rubripertinctus</name>
    <dbReference type="NCBI Taxonomy" id="2029981"/>
    <lineage>
        <taxon>Bacteria</taxon>
        <taxon>Pseudomonadati</taxon>
        <taxon>Bacteroidota</taxon>
        <taxon>Cytophagia</taxon>
        <taxon>Cytophagales</taxon>
        <taxon>Hymenobacteraceae</taxon>
        <taxon>Hymenobacter</taxon>
    </lineage>
</organism>
<reference evidence="2 3" key="1">
    <citation type="submission" date="2019-01" db="EMBL/GenBank/DDBJ databases">
        <title>Hymenobacter humicola sp. nov., isolated from soils in Antarctica.</title>
        <authorList>
            <person name="Sedlacek I."/>
            <person name="Holochova P."/>
            <person name="Kralova S."/>
            <person name="Pantucek R."/>
            <person name="Stankova E."/>
            <person name="Vrbovska V."/>
            <person name="Kristofova L."/>
            <person name="Svec P."/>
            <person name="Busse H.-J."/>
        </authorList>
    </citation>
    <scope>NUCLEOTIDE SEQUENCE [LARGE SCALE GENOMIC DNA]</scope>
    <source>
        <strain evidence="2 3">CCM 8852</strain>
    </source>
</reference>
<accession>A0A418R7G5</accession>
<dbReference type="Proteomes" id="UP000284250">
    <property type="component" value="Unassembled WGS sequence"/>
</dbReference>
<sequence>MINKSLLWKSGTFADVQGRQSQAEQELSGPGRNGRHRRIFDREGRKFGSLGVEKLESDGRGGNVMQSAAKYLAVGRYVPGQQLYARCFAALCMTLIFALTA</sequence>